<evidence type="ECO:0000313" key="2">
    <source>
        <dbReference type="EMBL" id="NIJ52455.1"/>
    </source>
</evidence>
<reference evidence="2 3" key="1">
    <citation type="submission" date="2020-03" db="EMBL/GenBank/DDBJ databases">
        <title>Genomic Encyclopedia of Type Strains, Phase IV (KMG-IV): sequencing the most valuable type-strain genomes for metagenomic binning, comparative biology and taxonomic classification.</title>
        <authorList>
            <person name="Goeker M."/>
        </authorList>
    </citation>
    <scope>NUCLEOTIDE SEQUENCE [LARGE SCALE GENOMIC DNA]</scope>
    <source>
        <strain evidence="2 3">DSM 102865</strain>
    </source>
</reference>
<accession>A0ABX0ULE7</accession>
<feature type="region of interest" description="Disordered" evidence="1">
    <location>
        <begin position="52"/>
        <end position="71"/>
    </location>
</feature>
<evidence type="ECO:0000313" key="3">
    <source>
        <dbReference type="Proteomes" id="UP001179181"/>
    </source>
</evidence>
<name>A0ABX0ULE7_9BACT</name>
<organism evidence="2 3">
    <name type="scientific">Dyadobacter arcticus</name>
    <dbReference type="NCBI Taxonomy" id="1078754"/>
    <lineage>
        <taxon>Bacteria</taxon>
        <taxon>Pseudomonadati</taxon>
        <taxon>Bacteroidota</taxon>
        <taxon>Cytophagia</taxon>
        <taxon>Cytophagales</taxon>
        <taxon>Spirosomataceae</taxon>
        <taxon>Dyadobacter</taxon>
    </lineage>
</organism>
<protein>
    <submittedName>
        <fullName evidence="2">Uncharacterized protein</fullName>
    </submittedName>
</protein>
<keyword evidence="3" id="KW-1185">Reference proteome</keyword>
<dbReference type="RefSeq" id="WP_167268941.1">
    <property type="nucleotide sequence ID" value="NZ_JAASQJ010000002.1"/>
</dbReference>
<dbReference type="Proteomes" id="UP001179181">
    <property type="component" value="Unassembled WGS sequence"/>
</dbReference>
<gene>
    <name evidence="2" type="ORF">FHS68_001625</name>
</gene>
<evidence type="ECO:0000256" key="1">
    <source>
        <dbReference type="SAM" id="MobiDB-lite"/>
    </source>
</evidence>
<proteinExistence type="predicted"/>
<sequence length="71" mass="7818">MKGKKKELALQIVSIVNTKLSEAEQASKKLRKMVGKVAKKLANKIIKVEKRATKKSKKLAEKEQTGGEVVA</sequence>
<comment type="caution">
    <text evidence="2">The sequence shown here is derived from an EMBL/GenBank/DDBJ whole genome shotgun (WGS) entry which is preliminary data.</text>
</comment>
<dbReference type="EMBL" id="JAASQJ010000002">
    <property type="protein sequence ID" value="NIJ52455.1"/>
    <property type="molecule type" value="Genomic_DNA"/>
</dbReference>